<keyword evidence="1" id="KW-0732">Signal</keyword>
<comment type="caution">
    <text evidence="2">The sequence shown here is derived from an EMBL/GenBank/DDBJ whole genome shotgun (WGS) entry which is preliminary data.</text>
</comment>
<evidence type="ECO:0000313" key="2">
    <source>
        <dbReference type="EMBL" id="KAA6400813.1"/>
    </source>
</evidence>
<organism evidence="2 3">
    <name type="scientific">Streblomastix strix</name>
    <dbReference type="NCBI Taxonomy" id="222440"/>
    <lineage>
        <taxon>Eukaryota</taxon>
        <taxon>Metamonada</taxon>
        <taxon>Preaxostyla</taxon>
        <taxon>Oxymonadida</taxon>
        <taxon>Streblomastigidae</taxon>
        <taxon>Streblomastix</taxon>
    </lineage>
</organism>
<gene>
    <name evidence="2" type="ORF">EZS28_003664</name>
</gene>
<sequence length="130" mass="14923">MHIIFKISTAILLNIATVRAAQRNFPIMPNRNVDAVLLLQCNICAQDMQLTDLTVINGLNQNSDAIHSQDSQPNHLEELNMVEKMEIQDLAQFSKITTVDMEQQELQFNKMQYKLVPIGRDQLVFDIFHV</sequence>
<evidence type="ECO:0000313" key="3">
    <source>
        <dbReference type="Proteomes" id="UP000324800"/>
    </source>
</evidence>
<proteinExistence type="predicted"/>
<dbReference type="AlphaFoldDB" id="A0A5J4X173"/>
<dbReference type="Proteomes" id="UP000324800">
    <property type="component" value="Unassembled WGS sequence"/>
</dbReference>
<feature type="signal peptide" evidence="1">
    <location>
        <begin position="1"/>
        <end position="20"/>
    </location>
</feature>
<name>A0A5J4X173_9EUKA</name>
<protein>
    <submittedName>
        <fullName evidence="2">Uncharacterized protein</fullName>
    </submittedName>
</protein>
<reference evidence="2 3" key="1">
    <citation type="submission" date="2019-03" db="EMBL/GenBank/DDBJ databases">
        <title>Single cell metagenomics reveals metabolic interactions within the superorganism composed of flagellate Streblomastix strix and complex community of Bacteroidetes bacteria on its surface.</title>
        <authorList>
            <person name="Treitli S.C."/>
            <person name="Kolisko M."/>
            <person name="Husnik F."/>
            <person name="Keeling P."/>
            <person name="Hampl V."/>
        </authorList>
    </citation>
    <scope>NUCLEOTIDE SEQUENCE [LARGE SCALE GENOMIC DNA]</scope>
    <source>
        <strain evidence="2">ST1C</strain>
    </source>
</reference>
<feature type="chain" id="PRO_5023903331" evidence="1">
    <location>
        <begin position="21"/>
        <end position="130"/>
    </location>
</feature>
<accession>A0A5J4X173</accession>
<evidence type="ECO:0000256" key="1">
    <source>
        <dbReference type="SAM" id="SignalP"/>
    </source>
</evidence>
<dbReference type="EMBL" id="SNRW01000496">
    <property type="protein sequence ID" value="KAA6400813.1"/>
    <property type="molecule type" value="Genomic_DNA"/>
</dbReference>